<organism evidence="5">
    <name type="scientific">hydrothermal vent metagenome</name>
    <dbReference type="NCBI Taxonomy" id="652676"/>
    <lineage>
        <taxon>unclassified sequences</taxon>
        <taxon>metagenomes</taxon>
        <taxon>ecological metagenomes</taxon>
    </lineage>
</organism>
<dbReference type="EMBL" id="UOFZ01000028">
    <property type="protein sequence ID" value="VAX12273.1"/>
    <property type="molecule type" value="Genomic_DNA"/>
</dbReference>
<evidence type="ECO:0000313" key="5">
    <source>
        <dbReference type="EMBL" id="VAX12273.1"/>
    </source>
</evidence>
<keyword evidence="1" id="KW-0805">Transcription regulation</keyword>
<dbReference type="Pfam" id="PF00196">
    <property type="entry name" value="GerE"/>
    <property type="match status" value="1"/>
</dbReference>
<dbReference type="SUPFAM" id="SSF75516">
    <property type="entry name" value="Pheromone-binding domain of LuxR-like quorum-sensing transcription factors"/>
    <property type="match status" value="1"/>
</dbReference>
<dbReference type="InterPro" id="IPR005143">
    <property type="entry name" value="TF_LuxR_autoind-bd_dom"/>
</dbReference>
<dbReference type="AlphaFoldDB" id="A0A3B1BJF3"/>
<name>A0A3B1BJF3_9ZZZZ</name>
<dbReference type="PANTHER" id="PTHR44688">
    <property type="entry name" value="DNA-BINDING TRANSCRIPTIONAL ACTIVATOR DEVR_DOSR"/>
    <property type="match status" value="1"/>
</dbReference>
<dbReference type="PROSITE" id="PS00622">
    <property type="entry name" value="HTH_LUXR_1"/>
    <property type="match status" value="1"/>
</dbReference>
<dbReference type="InterPro" id="IPR000792">
    <property type="entry name" value="Tscrpt_reg_LuxR_C"/>
</dbReference>
<dbReference type="PROSITE" id="PS50043">
    <property type="entry name" value="HTH_LUXR_2"/>
    <property type="match status" value="1"/>
</dbReference>
<dbReference type="SMART" id="SM00421">
    <property type="entry name" value="HTH_LUXR"/>
    <property type="match status" value="1"/>
</dbReference>
<evidence type="ECO:0000256" key="3">
    <source>
        <dbReference type="ARBA" id="ARBA00023163"/>
    </source>
</evidence>
<dbReference type="GO" id="GO:0006355">
    <property type="term" value="P:regulation of DNA-templated transcription"/>
    <property type="evidence" value="ECO:0007669"/>
    <property type="project" value="InterPro"/>
</dbReference>
<dbReference type="Gene3D" id="1.10.10.10">
    <property type="entry name" value="Winged helix-like DNA-binding domain superfamily/Winged helix DNA-binding domain"/>
    <property type="match status" value="1"/>
</dbReference>
<dbReference type="PRINTS" id="PR00038">
    <property type="entry name" value="HTHLUXR"/>
</dbReference>
<dbReference type="InterPro" id="IPR036693">
    <property type="entry name" value="TF_LuxR_autoind-bd_dom_sf"/>
</dbReference>
<keyword evidence="2" id="KW-0238">DNA-binding</keyword>
<accession>A0A3B1BJF3</accession>
<proteinExistence type="predicted"/>
<protein>
    <recommendedName>
        <fullName evidence="4">HTH luxR-type domain-containing protein</fullName>
    </recommendedName>
</protein>
<dbReference type="GO" id="GO:0003677">
    <property type="term" value="F:DNA binding"/>
    <property type="evidence" value="ECO:0007669"/>
    <property type="project" value="UniProtKB-KW"/>
</dbReference>
<dbReference type="CDD" id="cd06170">
    <property type="entry name" value="LuxR_C_like"/>
    <property type="match status" value="1"/>
</dbReference>
<dbReference type="Gene3D" id="3.30.450.80">
    <property type="entry name" value="Transcription factor LuxR-like, autoinducer-binding domain"/>
    <property type="match status" value="1"/>
</dbReference>
<dbReference type="InterPro" id="IPR036388">
    <property type="entry name" value="WH-like_DNA-bd_sf"/>
</dbReference>
<dbReference type="PANTHER" id="PTHR44688:SF16">
    <property type="entry name" value="DNA-BINDING TRANSCRIPTIONAL ACTIVATOR DEVR_DOSR"/>
    <property type="match status" value="1"/>
</dbReference>
<sequence>MSELKLKPSELKKLMRIMNDCLYAQSREDVLKIIDQLNEVIPFNSAILCHKSLDKGAALLEERVNHSYPDRWVVNYHDNKLFLLDPIIIASSNINRPFTWDQAYSKVEMSNSLRAFINAAEDFGLKEGVTHSNHTRQQDKADTLMSLETSGHKVDDEYLAIIEYILPHIHEVIVRIDGTARIPEDLPELTARERETLKWVYEGKTAWEIGVILSISERTVKFHLKNIYEKLDVKNRSQAVAKAVRYGIVW</sequence>
<reference evidence="5" key="1">
    <citation type="submission" date="2018-06" db="EMBL/GenBank/DDBJ databases">
        <authorList>
            <person name="Zhirakovskaya E."/>
        </authorList>
    </citation>
    <scope>NUCLEOTIDE SEQUENCE</scope>
</reference>
<evidence type="ECO:0000256" key="1">
    <source>
        <dbReference type="ARBA" id="ARBA00023015"/>
    </source>
</evidence>
<dbReference type="InterPro" id="IPR016032">
    <property type="entry name" value="Sig_transdc_resp-reg_C-effctor"/>
</dbReference>
<dbReference type="SUPFAM" id="SSF46894">
    <property type="entry name" value="C-terminal effector domain of the bipartite response regulators"/>
    <property type="match status" value="1"/>
</dbReference>
<evidence type="ECO:0000256" key="2">
    <source>
        <dbReference type="ARBA" id="ARBA00023125"/>
    </source>
</evidence>
<feature type="domain" description="HTH luxR-type" evidence="4">
    <location>
        <begin position="182"/>
        <end position="247"/>
    </location>
</feature>
<keyword evidence="3" id="KW-0804">Transcription</keyword>
<gene>
    <name evidence="5" type="ORF">MNBD_GAMMA24-451</name>
</gene>
<dbReference type="Pfam" id="PF03472">
    <property type="entry name" value="Autoind_bind"/>
    <property type="match status" value="1"/>
</dbReference>
<evidence type="ECO:0000259" key="4">
    <source>
        <dbReference type="PROSITE" id="PS50043"/>
    </source>
</evidence>